<feature type="transmembrane region" description="Helical" evidence="1">
    <location>
        <begin position="78"/>
        <end position="99"/>
    </location>
</feature>
<name>A0A9W4L8N4_9BACI</name>
<accession>A0A9W4L8N4</accession>
<feature type="transmembrane region" description="Helical" evidence="1">
    <location>
        <begin position="47"/>
        <end position="66"/>
    </location>
</feature>
<keyword evidence="1" id="KW-0472">Membrane</keyword>
<organism evidence="2 3">
    <name type="scientific">Peribacillus simplex</name>
    <dbReference type="NCBI Taxonomy" id="1478"/>
    <lineage>
        <taxon>Bacteria</taxon>
        <taxon>Bacillati</taxon>
        <taxon>Bacillota</taxon>
        <taxon>Bacilli</taxon>
        <taxon>Bacillales</taxon>
        <taxon>Bacillaceae</taxon>
        <taxon>Peribacillus</taxon>
    </lineage>
</organism>
<comment type="caution">
    <text evidence="2">The sequence shown here is derived from an EMBL/GenBank/DDBJ whole genome shotgun (WGS) entry which is preliminary data.</text>
</comment>
<dbReference type="EMBL" id="CAKKMG010000142">
    <property type="protein sequence ID" value="CAH0312224.1"/>
    <property type="molecule type" value="Genomic_DNA"/>
</dbReference>
<evidence type="ECO:0000313" key="2">
    <source>
        <dbReference type="EMBL" id="CAH0312224.1"/>
    </source>
</evidence>
<keyword evidence="1" id="KW-0812">Transmembrane</keyword>
<sequence>MEEAIIDFLIAVMLIIGFTYGLIRQFRQCVSIRKGNKSEYAHYKRILIGNYLICLSYSGFLFSYILNSLLASRIIPSSFITSDNTSFCCFSFLAILLIAKFGIIPKEKEQVELQEYIVEKEEI</sequence>
<dbReference type="RefSeq" id="WP_230304118.1">
    <property type="nucleotide sequence ID" value="NZ_CAKKMG010000142.1"/>
</dbReference>
<reference evidence="2" key="1">
    <citation type="submission" date="2021-11" db="EMBL/GenBank/DDBJ databases">
        <authorList>
            <person name="Bulgarelli D."/>
        </authorList>
    </citation>
    <scope>NUCLEOTIDE SEQUENCE</scope>
    <source>
        <strain evidence="2">Bi133</strain>
    </source>
</reference>
<dbReference type="AlphaFoldDB" id="A0A9W4L8N4"/>
<keyword evidence="1" id="KW-1133">Transmembrane helix</keyword>
<evidence type="ECO:0000313" key="3">
    <source>
        <dbReference type="Proteomes" id="UP000789326"/>
    </source>
</evidence>
<dbReference type="Proteomes" id="UP000789326">
    <property type="component" value="Unassembled WGS sequence"/>
</dbReference>
<proteinExistence type="predicted"/>
<gene>
    <name evidence="2" type="ORF">SRABI133_04989</name>
</gene>
<evidence type="ECO:0000256" key="1">
    <source>
        <dbReference type="SAM" id="Phobius"/>
    </source>
</evidence>
<feature type="transmembrane region" description="Helical" evidence="1">
    <location>
        <begin position="6"/>
        <end position="26"/>
    </location>
</feature>
<protein>
    <submittedName>
        <fullName evidence="2">Uncharacterized protein</fullName>
    </submittedName>
</protein>